<dbReference type="EMBL" id="LAZR01064428">
    <property type="protein sequence ID" value="KKK57538.1"/>
    <property type="molecule type" value="Genomic_DNA"/>
</dbReference>
<name>A0A0F8WLH0_9ZZZZ</name>
<organism evidence="1">
    <name type="scientific">marine sediment metagenome</name>
    <dbReference type="NCBI Taxonomy" id="412755"/>
    <lineage>
        <taxon>unclassified sequences</taxon>
        <taxon>metagenomes</taxon>
        <taxon>ecological metagenomes</taxon>
    </lineage>
</organism>
<gene>
    <name evidence="1" type="ORF">LCGC14_3053470</name>
</gene>
<comment type="caution">
    <text evidence="1">The sequence shown here is derived from an EMBL/GenBank/DDBJ whole genome shotgun (WGS) entry which is preliminary data.</text>
</comment>
<sequence length="150" mass="17097">MEDLQRHVTFVPGFDKRSSDPHKNYGINGGQFSFIIKGPKGAVHFVMTPGVFPRSALEHLINHNNNSATKMHKYPMQTGYDVGYHSHAPRHKGQEICQQECKWLDGKPCYSGGSALRAGEWIEKFLELGTEWLWPALEKYYHEEFGFSVG</sequence>
<protein>
    <submittedName>
        <fullName evidence="1">Uncharacterized protein</fullName>
    </submittedName>
</protein>
<evidence type="ECO:0000313" key="1">
    <source>
        <dbReference type="EMBL" id="KKK57538.1"/>
    </source>
</evidence>
<accession>A0A0F8WLH0</accession>
<proteinExistence type="predicted"/>
<dbReference type="AlphaFoldDB" id="A0A0F8WLH0"/>
<reference evidence="1" key="1">
    <citation type="journal article" date="2015" name="Nature">
        <title>Complex archaea that bridge the gap between prokaryotes and eukaryotes.</title>
        <authorList>
            <person name="Spang A."/>
            <person name="Saw J.H."/>
            <person name="Jorgensen S.L."/>
            <person name="Zaremba-Niedzwiedzka K."/>
            <person name="Martijn J."/>
            <person name="Lind A.E."/>
            <person name="van Eijk R."/>
            <person name="Schleper C."/>
            <person name="Guy L."/>
            <person name="Ettema T.J."/>
        </authorList>
    </citation>
    <scope>NUCLEOTIDE SEQUENCE</scope>
</reference>